<keyword evidence="1" id="KW-1133">Transmembrane helix</keyword>
<evidence type="ECO:0000313" key="2">
    <source>
        <dbReference type="EMBL" id="KAJ1098667.1"/>
    </source>
</evidence>
<dbReference type="EMBL" id="JANPWB010000014">
    <property type="protein sequence ID" value="KAJ1098667.1"/>
    <property type="molecule type" value="Genomic_DNA"/>
</dbReference>
<name>A0AAV7M512_PLEWA</name>
<feature type="transmembrane region" description="Helical" evidence="1">
    <location>
        <begin position="97"/>
        <end position="117"/>
    </location>
</feature>
<proteinExistence type="predicted"/>
<evidence type="ECO:0000313" key="3">
    <source>
        <dbReference type="Proteomes" id="UP001066276"/>
    </source>
</evidence>
<keyword evidence="3" id="KW-1185">Reference proteome</keyword>
<dbReference type="AlphaFoldDB" id="A0AAV7M512"/>
<protein>
    <submittedName>
        <fullName evidence="2">Uncharacterized protein</fullName>
    </submittedName>
</protein>
<comment type="caution">
    <text evidence="2">The sequence shown here is derived from an EMBL/GenBank/DDBJ whole genome shotgun (WGS) entry which is preliminary data.</text>
</comment>
<sequence>MNRNLRVRPQLRAERALCSGIFPGPMGTLRLRADPMRSLGYSLVRPLHLCLSLRCSAQPVCGVPYCIHITVAPSKGDSAYAWGLQSSSIDRQYRDPAIWGSFGGAFLSWLCVLSQSVSHRSSF</sequence>
<keyword evidence="1" id="KW-0812">Transmembrane</keyword>
<gene>
    <name evidence="2" type="ORF">NDU88_003774</name>
</gene>
<keyword evidence="1" id="KW-0472">Membrane</keyword>
<accession>A0AAV7M512</accession>
<organism evidence="2 3">
    <name type="scientific">Pleurodeles waltl</name>
    <name type="common">Iberian ribbed newt</name>
    <dbReference type="NCBI Taxonomy" id="8319"/>
    <lineage>
        <taxon>Eukaryota</taxon>
        <taxon>Metazoa</taxon>
        <taxon>Chordata</taxon>
        <taxon>Craniata</taxon>
        <taxon>Vertebrata</taxon>
        <taxon>Euteleostomi</taxon>
        <taxon>Amphibia</taxon>
        <taxon>Batrachia</taxon>
        <taxon>Caudata</taxon>
        <taxon>Salamandroidea</taxon>
        <taxon>Salamandridae</taxon>
        <taxon>Pleurodelinae</taxon>
        <taxon>Pleurodeles</taxon>
    </lineage>
</organism>
<dbReference type="Proteomes" id="UP001066276">
    <property type="component" value="Chromosome 10"/>
</dbReference>
<evidence type="ECO:0000256" key="1">
    <source>
        <dbReference type="SAM" id="Phobius"/>
    </source>
</evidence>
<reference evidence="2" key="1">
    <citation type="journal article" date="2022" name="bioRxiv">
        <title>Sequencing and chromosome-scale assembly of the giantPleurodeles waltlgenome.</title>
        <authorList>
            <person name="Brown T."/>
            <person name="Elewa A."/>
            <person name="Iarovenko S."/>
            <person name="Subramanian E."/>
            <person name="Araus A.J."/>
            <person name="Petzold A."/>
            <person name="Susuki M."/>
            <person name="Suzuki K.-i.T."/>
            <person name="Hayashi T."/>
            <person name="Toyoda A."/>
            <person name="Oliveira C."/>
            <person name="Osipova E."/>
            <person name="Leigh N.D."/>
            <person name="Simon A."/>
            <person name="Yun M.H."/>
        </authorList>
    </citation>
    <scope>NUCLEOTIDE SEQUENCE</scope>
    <source>
        <strain evidence="2">20211129_DDA</strain>
        <tissue evidence="2">Liver</tissue>
    </source>
</reference>